<proteinExistence type="predicted"/>
<evidence type="ECO:0000313" key="1">
    <source>
        <dbReference type="EMBL" id="VDC92797.1"/>
    </source>
</evidence>
<sequence>MCSNWYLCSKQPLRPRFISPLLMLCPQEGGCRSMMKSDLSGYQFL</sequence>
<dbReference type="AlphaFoldDB" id="A0A3P6AN35"/>
<reference evidence="1" key="1">
    <citation type="submission" date="2018-11" db="EMBL/GenBank/DDBJ databases">
        <authorList>
            <consortium name="Genoscope - CEA"/>
            <person name="William W."/>
        </authorList>
    </citation>
    <scope>NUCLEOTIDE SEQUENCE</scope>
</reference>
<dbReference type="EMBL" id="LR031573">
    <property type="protein sequence ID" value="VDC92797.1"/>
    <property type="molecule type" value="Genomic_DNA"/>
</dbReference>
<accession>A0A3P6AN35</accession>
<name>A0A3P6AN35_BRACM</name>
<gene>
    <name evidence="1" type="ORF">BRAA02T09008Z</name>
</gene>
<protein>
    <submittedName>
        <fullName evidence="1">Uncharacterized protein</fullName>
    </submittedName>
</protein>
<organism evidence="1">
    <name type="scientific">Brassica campestris</name>
    <name type="common">Field mustard</name>
    <dbReference type="NCBI Taxonomy" id="3711"/>
    <lineage>
        <taxon>Eukaryota</taxon>
        <taxon>Viridiplantae</taxon>
        <taxon>Streptophyta</taxon>
        <taxon>Embryophyta</taxon>
        <taxon>Tracheophyta</taxon>
        <taxon>Spermatophyta</taxon>
        <taxon>Magnoliopsida</taxon>
        <taxon>eudicotyledons</taxon>
        <taxon>Gunneridae</taxon>
        <taxon>Pentapetalae</taxon>
        <taxon>rosids</taxon>
        <taxon>malvids</taxon>
        <taxon>Brassicales</taxon>
        <taxon>Brassicaceae</taxon>
        <taxon>Brassiceae</taxon>
        <taxon>Brassica</taxon>
    </lineage>
</organism>